<accession>A0A0E9QEP2</accession>
<evidence type="ECO:0000313" key="1">
    <source>
        <dbReference type="EMBL" id="JAH14785.1"/>
    </source>
</evidence>
<dbReference type="AlphaFoldDB" id="A0A0E9QEP2"/>
<organism evidence="1">
    <name type="scientific">Anguilla anguilla</name>
    <name type="common">European freshwater eel</name>
    <name type="synonym">Muraena anguilla</name>
    <dbReference type="NCBI Taxonomy" id="7936"/>
    <lineage>
        <taxon>Eukaryota</taxon>
        <taxon>Metazoa</taxon>
        <taxon>Chordata</taxon>
        <taxon>Craniata</taxon>
        <taxon>Vertebrata</taxon>
        <taxon>Euteleostomi</taxon>
        <taxon>Actinopterygii</taxon>
        <taxon>Neopterygii</taxon>
        <taxon>Teleostei</taxon>
        <taxon>Anguilliformes</taxon>
        <taxon>Anguillidae</taxon>
        <taxon>Anguilla</taxon>
    </lineage>
</organism>
<reference evidence="1" key="2">
    <citation type="journal article" date="2015" name="Fish Shellfish Immunol.">
        <title>Early steps in the European eel (Anguilla anguilla)-Vibrio vulnificus interaction in the gills: Role of the RtxA13 toxin.</title>
        <authorList>
            <person name="Callol A."/>
            <person name="Pajuelo D."/>
            <person name="Ebbesson L."/>
            <person name="Teles M."/>
            <person name="MacKenzie S."/>
            <person name="Amaro C."/>
        </authorList>
    </citation>
    <scope>NUCLEOTIDE SEQUENCE</scope>
</reference>
<name>A0A0E9QEP2_ANGAN</name>
<proteinExistence type="predicted"/>
<sequence length="31" mass="3393">MQLDHLGMAGPIDTNECAFKRLLSCLICSVI</sequence>
<protein>
    <submittedName>
        <fullName evidence="1">Uncharacterized protein</fullName>
    </submittedName>
</protein>
<reference evidence="1" key="1">
    <citation type="submission" date="2014-11" db="EMBL/GenBank/DDBJ databases">
        <authorList>
            <person name="Amaro Gonzalez C."/>
        </authorList>
    </citation>
    <scope>NUCLEOTIDE SEQUENCE</scope>
</reference>
<dbReference type="EMBL" id="GBXM01093792">
    <property type="protein sequence ID" value="JAH14785.1"/>
    <property type="molecule type" value="Transcribed_RNA"/>
</dbReference>